<feature type="region of interest" description="Disordered" evidence="1">
    <location>
        <begin position="185"/>
        <end position="217"/>
    </location>
</feature>
<accession>A0A173LHI3</accession>
<dbReference type="OrthoDB" id="4775626at2"/>
<dbReference type="Proteomes" id="UP000186104">
    <property type="component" value="Chromosome"/>
</dbReference>
<dbReference type="EMBL" id="CP015961">
    <property type="protein sequence ID" value="ANI90998.1"/>
    <property type="molecule type" value="Genomic_DNA"/>
</dbReference>
<organism evidence="3 4">
    <name type="scientific">Dietzia timorensis</name>
    <dbReference type="NCBI Taxonomy" id="499555"/>
    <lineage>
        <taxon>Bacteria</taxon>
        <taxon>Bacillati</taxon>
        <taxon>Actinomycetota</taxon>
        <taxon>Actinomycetes</taxon>
        <taxon>Mycobacteriales</taxon>
        <taxon>Dietziaceae</taxon>
        <taxon>Dietzia</taxon>
    </lineage>
</organism>
<keyword evidence="4" id="KW-1185">Reference proteome</keyword>
<feature type="compositionally biased region" description="Low complexity" evidence="1">
    <location>
        <begin position="190"/>
        <end position="202"/>
    </location>
</feature>
<sequence length="217" mass="20224">MTSKFTKVAAISAASLLMVAGAQGVASAQSSDSATGSISADSLGSDSLKAWGSSPEAGSLLDDVNNLGTGSFDTTGSLLGEPTSGSLGASVQDLTGGSVDASYPAPGTASVDTTGSLLGEPTTGSLAPVALSVGDSLGTSGGITTVVGNLLPLVAAAGSLAAAAGAGAVVCGYVEIPGLVLPAGLPECPALPGQPAPGNQAPAPAPAPGPDAPNGRG</sequence>
<evidence type="ECO:0000256" key="2">
    <source>
        <dbReference type="SAM" id="SignalP"/>
    </source>
</evidence>
<dbReference type="AlphaFoldDB" id="A0A173LHI3"/>
<feature type="signal peptide" evidence="2">
    <location>
        <begin position="1"/>
        <end position="28"/>
    </location>
</feature>
<dbReference type="KEGG" id="dtm:BJL86_0187"/>
<proteinExistence type="predicted"/>
<reference evidence="3 4" key="1">
    <citation type="submission" date="2016-06" db="EMBL/GenBank/DDBJ databases">
        <title>Complete genome sequence of a saline-alkali tolerant type strain Dietzia timorensis ID05-A0528T.</title>
        <authorList>
            <person name="Wu X."/>
        </authorList>
    </citation>
    <scope>NUCLEOTIDE SEQUENCE [LARGE SCALE GENOMIC DNA]</scope>
    <source>
        <strain evidence="3 4">ID05-A0528</strain>
    </source>
</reference>
<name>A0A173LHI3_9ACTN</name>
<gene>
    <name evidence="3" type="ORF">BJL86_0187</name>
</gene>
<evidence type="ECO:0000313" key="3">
    <source>
        <dbReference type="EMBL" id="ANI90998.1"/>
    </source>
</evidence>
<protein>
    <submittedName>
        <fullName evidence="3">Uncharacterized protein</fullName>
    </submittedName>
</protein>
<keyword evidence="2" id="KW-0732">Signal</keyword>
<feature type="chain" id="PRO_5008008665" evidence="2">
    <location>
        <begin position="29"/>
        <end position="217"/>
    </location>
</feature>
<dbReference type="RefSeq" id="WP_075844752.1">
    <property type="nucleotide sequence ID" value="NZ_CP015961.1"/>
</dbReference>
<evidence type="ECO:0000256" key="1">
    <source>
        <dbReference type="SAM" id="MobiDB-lite"/>
    </source>
</evidence>
<evidence type="ECO:0000313" key="4">
    <source>
        <dbReference type="Proteomes" id="UP000186104"/>
    </source>
</evidence>